<evidence type="ECO:0000256" key="4">
    <source>
        <dbReference type="ARBA" id="ARBA00022737"/>
    </source>
</evidence>
<dbReference type="PROSITE" id="PS50923">
    <property type="entry name" value="SUSHI"/>
    <property type="match status" value="1"/>
</dbReference>
<dbReference type="SUPFAM" id="SSF57535">
    <property type="entry name" value="Complement control module/SCR domain"/>
    <property type="match status" value="1"/>
</dbReference>
<feature type="disulfide bond" evidence="9">
    <location>
        <begin position="116"/>
        <end position="143"/>
    </location>
</feature>
<evidence type="ECO:0000256" key="9">
    <source>
        <dbReference type="PROSITE-ProRule" id="PRU00302"/>
    </source>
</evidence>
<dbReference type="Proteomes" id="UP000515135">
    <property type="component" value="Unplaced"/>
</dbReference>
<keyword evidence="4" id="KW-0677">Repeat</keyword>
<dbReference type="Gene3D" id="2.10.70.10">
    <property type="entry name" value="Complement Module, domain 1"/>
    <property type="match status" value="1"/>
</dbReference>
<keyword evidence="6" id="KW-0472">Membrane</keyword>
<evidence type="ECO:0000256" key="11">
    <source>
        <dbReference type="SAM" id="SignalP"/>
    </source>
</evidence>
<name>A0A6P4XRV7_BRABE</name>
<evidence type="ECO:0000256" key="5">
    <source>
        <dbReference type="ARBA" id="ARBA00022989"/>
    </source>
</evidence>
<comment type="caution">
    <text evidence="9">Lacks conserved residue(s) required for the propagation of feature annotation.</text>
</comment>
<dbReference type="InterPro" id="IPR000884">
    <property type="entry name" value="TSP1_rpt"/>
</dbReference>
<organism evidence="13 14">
    <name type="scientific">Branchiostoma belcheri</name>
    <name type="common">Amphioxus</name>
    <dbReference type="NCBI Taxonomy" id="7741"/>
    <lineage>
        <taxon>Eukaryota</taxon>
        <taxon>Metazoa</taxon>
        <taxon>Chordata</taxon>
        <taxon>Cephalochordata</taxon>
        <taxon>Leptocardii</taxon>
        <taxon>Amphioxiformes</taxon>
        <taxon>Branchiostomatidae</taxon>
        <taxon>Branchiostoma</taxon>
    </lineage>
</organism>
<keyword evidence="5" id="KW-1133">Transmembrane helix</keyword>
<dbReference type="PANTHER" id="PTHR45656:SF4">
    <property type="entry name" value="PROTEIN CBR-CLEC-78"/>
    <property type="match status" value="1"/>
</dbReference>
<proteinExistence type="predicted"/>
<dbReference type="GO" id="GO:0016020">
    <property type="term" value="C:membrane"/>
    <property type="evidence" value="ECO:0007669"/>
    <property type="project" value="UniProtKB-SubCell"/>
</dbReference>
<keyword evidence="7 9" id="KW-1015">Disulfide bond</keyword>
<dbReference type="SMART" id="SM00032">
    <property type="entry name" value="CCP"/>
    <property type="match status" value="1"/>
</dbReference>
<feature type="compositionally biased region" description="Basic and acidic residues" evidence="10">
    <location>
        <begin position="330"/>
        <end position="339"/>
    </location>
</feature>
<dbReference type="GO" id="GO:0007399">
    <property type="term" value="P:nervous system development"/>
    <property type="evidence" value="ECO:0007669"/>
    <property type="project" value="UniProtKB-ARBA"/>
</dbReference>
<dbReference type="SUPFAM" id="SSF82895">
    <property type="entry name" value="TSP-1 type 1 repeat"/>
    <property type="match status" value="1"/>
</dbReference>
<dbReference type="Gene3D" id="2.20.100.10">
    <property type="entry name" value="Thrombospondin type-1 (TSP1) repeat"/>
    <property type="match status" value="1"/>
</dbReference>
<dbReference type="InterPro" id="IPR051277">
    <property type="entry name" value="SEZ6_CSMD_C4BPB_Regulators"/>
</dbReference>
<protein>
    <submittedName>
        <fullName evidence="14">Uncharacterized protein LOC109462706</fullName>
    </submittedName>
</protein>
<dbReference type="InterPro" id="IPR036383">
    <property type="entry name" value="TSP1_rpt_sf"/>
</dbReference>
<keyword evidence="8" id="KW-0325">Glycoprotein</keyword>
<keyword evidence="9" id="KW-0768">Sushi</keyword>
<evidence type="ECO:0000256" key="3">
    <source>
        <dbReference type="ARBA" id="ARBA00022729"/>
    </source>
</evidence>
<dbReference type="FunFam" id="2.20.100.10:FF:000021">
    <property type="entry name" value="semaphorin-5B isoform X1"/>
    <property type="match status" value="1"/>
</dbReference>
<keyword evidence="3 11" id="KW-0732">Signal</keyword>
<evidence type="ECO:0000256" key="2">
    <source>
        <dbReference type="ARBA" id="ARBA00022692"/>
    </source>
</evidence>
<sequence length="353" mass="38438">MWLKLLFLSCVVAAFNVRTNAEQAALSDGVLGQLDGEDEKQLKNRGLKGLETSAVLSDGQEDAVDDNHVKEKTFHSPQSEHLTLQAVQCPARAAPGNGAVSATGPISYPNSVTFTCYTGYTLIGVATPTCQTDGTWSHPVPTCQALAVLSDGQEDAVDDNHVKEKTFHSPQSEHLTLQASVVLSDGQEDAVDDNHVKEKTFHSPQSEHPTLQALAVLSDGQEDAVDDNHVKQKTFHLPQSEHPTEVNLLEVDIDGSWSSWSTWTDCIASGPTGFTSRTRHRTCTNPAPTNGGAKCKGPAQDIDRHCYVSLEQRFPQLDEGITPHQYAQEKKVSPEHDTIEQQWSRCPSPVIQG</sequence>
<dbReference type="KEGG" id="bbel:109462706"/>
<reference evidence="14" key="1">
    <citation type="submission" date="2025-08" db="UniProtKB">
        <authorList>
            <consortium name="RefSeq"/>
        </authorList>
    </citation>
    <scope>IDENTIFICATION</scope>
    <source>
        <tissue evidence="14">Gonad</tissue>
    </source>
</reference>
<evidence type="ECO:0000256" key="8">
    <source>
        <dbReference type="ARBA" id="ARBA00023180"/>
    </source>
</evidence>
<dbReference type="CDD" id="cd00033">
    <property type="entry name" value="CCP"/>
    <property type="match status" value="1"/>
</dbReference>
<evidence type="ECO:0000313" key="14">
    <source>
        <dbReference type="RefSeq" id="XP_019614823.1"/>
    </source>
</evidence>
<feature type="signal peptide" evidence="11">
    <location>
        <begin position="1"/>
        <end position="21"/>
    </location>
</feature>
<evidence type="ECO:0000256" key="7">
    <source>
        <dbReference type="ARBA" id="ARBA00023157"/>
    </source>
</evidence>
<dbReference type="GeneID" id="109462706"/>
<keyword evidence="13" id="KW-1185">Reference proteome</keyword>
<dbReference type="RefSeq" id="XP_019614823.1">
    <property type="nucleotide sequence ID" value="XM_019759264.1"/>
</dbReference>
<dbReference type="InterPro" id="IPR035976">
    <property type="entry name" value="Sushi/SCR/CCP_sf"/>
</dbReference>
<keyword evidence="2" id="KW-0812">Transmembrane</keyword>
<dbReference type="Pfam" id="PF00084">
    <property type="entry name" value="Sushi"/>
    <property type="match status" value="1"/>
</dbReference>
<dbReference type="AlphaFoldDB" id="A0A6P4XRV7"/>
<feature type="region of interest" description="Disordered" evidence="10">
    <location>
        <begin position="330"/>
        <end position="353"/>
    </location>
</feature>
<evidence type="ECO:0000256" key="1">
    <source>
        <dbReference type="ARBA" id="ARBA00004167"/>
    </source>
</evidence>
<evidence type="ECO:0000259" key="12">
    <source>
        <dbReference type="PROSITE" id="PS50923"/>
    </source>
</evidence>
<accession>A0A6P4XRV7</accession>
<evidence type="ECO:0000256" key="6">
    <source>
        <dbReference type="ARBA" id="ARBA00023136"/>
    </source>
</evidence>
<dbReference type="InterPro" id="IPR000436">
    <property type="entry name" value="Sushi_SCR_CCP_dom"/>
</dbReference>
<dbReference type="PANTHER" id="PTHR45656">
    <property type="entry name" value="PROTEIN CBR-CLEC-78"/>
    <property type="match status" value="1"/>
</dbReference>
<comment type="subcellular location">
    <subcellularLocation>
        <location evidence="1">Membrane</location>
        <topology evidence="1">Single-pass membrane protein</topology>
    </subcellularLocation>
</comment>
<feature type="domain" description="Sushi" evidence="12">
    <location>
        <begin position="87"/>
        <end position="145"/>
    </location>
</feature>
<evidence type="ECO:0000313" key="13">
    <source>
        <dbReference type="Proteomes" id="UP000515135"/>
    </source>
</evidence>
<dbReference type="PROSITE" id="PS50092">
    <property type="entry name" value="TSP1"/>
    <property type="match status" value="1"/>
</dbReference>
<gene>
    <name evidence="14" type="primary">LOC109462706</name>
</gene>
<feature type="chain" id="PRO_5027996414" evidence="11">
    <location>
        <begin position="22"/>
        <end position="353"/>
    </location>
</feature>
<evidence type="ECO:0000256" key="10">
    <source>
        <dbReference type="SAM" id="MobiDB-lite"/>
    </source>
</evidence>